<keyword evidence="1" id="KW-1015">Disulfide bond</keyword>
<sequence>MDAENAEGGRCDISGFMDSREDDIDSQSKVIYLSFVLSTSIEINCKYDIPLNGCDLTPLFGQRNLKTDQQYSSYKLQRMLERRGLLVAGGYLLFLLITSRADYNRDCKHFFNSTTANKSGTFNSSSWPGLYPLNSHCIYYFVGLQNERVELNITDFQLQGVYPQCQFDYLDIYADLLTLEPEAQISSRLLGRFCGDRIDILPTHIISTANIILVEFHSDSHRSARGFYGSFRFLDGSIYEIGTKSPNQYCQFTIESIYEKKGQILSPTYPGVYPDNLNCSYGLHGVAGERIQISFNDFSLFHGGDYCPYDSLTVYDGPTRHAPVLGKFCGEHGPVTFFSSGEHLYLEFITRTGRMGLANDPYDSSVDYKFNRRGFNVSFSFRQDLINMDKPAESQNMYHIRGTACDMRVISNSSRNGTINSPRYPKNFPVNITCIYYIDGHYSQDRLEKVKIKFTDFSIPGSMPDCNSGYVAIDEEGRPDARVFKERYCGPYLPPDTSSKNSRLVLIFNTDNARESRGFSAFYEFIPDYGIPGENVEEGKCTYLYASKSSKSGTFNSPHHPLRYPDNTHCRYIFRPEPGERILISFYTFFLGEKDTACDNNDFLEIFHSGRTAGDSYSVKHCGRRFPGPILAHKQLEIQFISRRNSKNSTGFEARFEFVHPDSLNTDCGGRVHSYGTGGIIVSPGFPEKYSSRTYCRWTIKASSPFNDILIYFFAFQTEGTVSREETTSNYGCQNAVLRLYRGNARYPTMYVEAPEEKCGKLDGEPFLSNNDTFELEFLTSSRALGAKGFKITWTEVHKEGVSCDFFRCSKSEYCIHSELACNQVPNCGRGDNSDEEEGCPTPFPKRGESAAGPAVSKFDILHIAIGASISSFFCIVLVICGLYHRRRLSPEQIRTRRRPFPPEQDTVEVRYVAADSSCNTTDRLLQLDHVGLNENGKAAVTSPLTPNQNKKCLPDSAVTTPCESPPPFSLKKQPSEGEQAIKTVDTANHKPQTPRIQKVSIV</sequence>
<dbReference type="InterPro" id="IPR053207">
    <property type="entry name" value="Non-NMDA_GluR_Accessory"/>
</dbReference>
<evidence type="ECO:0000259" key="5">
    <source>
        <dbReference type="PROSITE" id="PS01180"/>
    </source>
</evidence>
<keyword evidence="7" id="KW-1185">Reference proteome</keyword>
<protein>
    <recommendedName>
        <fullName evidence="5">CUB domain-containing protein</fullName>
    </recommendedName>
</protein>
<dbReference type="Proteomes" id="UP000005408">
    <property type="component" value="Unassembled WGS sequence"/>
</dbReference>
<dbReference type="CDD" id="cd00041">
    <property type="entry name" value="CUB"/>
    <property type="match status" value="5"/>
</dbReference>
<feature type="domain" description="CUB" evidence="5">
    <location>
        <begin position="668"/>
        <end position="797"/>
    </location>
</feature>
<feature type="region of interest" description="Disordered" evidence="3">
    <location>
        <begin position="957"/>
        <end position="979"/>
    </location>
</feature>
<evidence type="ECO:0000313" key="7">
    <source>
        <dbReference type="Proteomes" id="UP000005408"/>
    </source>
</evidence>
<accession>A0A8W8JJJ4</accession>
<feature type="domain" description="CUB" evidence="5">
    <location>
        <begin position="405"/>
        <end position="526"/>
    </location>
</feature>
<keyword evidence="4" id="KW-0472">Membrane</keyword>
<reference evidence="6" key="1">
    <citation type="submission" date="2022-08" db="UniProtKB">
        <authorList>
            <consortium name="EnsemblMetazoa"/>
        </authorList>
    </citation>
    <scope>IDENTIFICATION</scope>
    <source>
        <strain evidence="6">05x7-T-G4-1.051#20</strain>
    </source>
</reference>
<dbReference type="EnsemblMetazoa" id="G18967.3">
    <property type="protein sequence ID" value="G18967.3:cds"/>
    <property type="gene ID" value="G18967"/>
</dbReference>
<evidence type="ECO:0000256" key="4">
    <source>
        <dbReference type="SAM" id="Phobius"/>
    </source>
</evidence>
<evidence type="ECO:0000256" key="1">
    <source>
        <dbReference type="ARBA" id="ARBA00023157"/>
    </source>
</evidence>
<feature type="transmembrane region" description="Helical" evidence="4">
    <location>
        <begin position="861"/>
        <end position="885"/>
    </location>
</feature>
<dbReference type="SUPFAM" id="SSF49854">
    <property type="entry name" value="Spermadhesin, CUB domain"/>
    <property type="match status" value="5"/>
</dbReference>
<organism evidence="6 7">
    <name type="scientific">Magallana gigas</name>
    <name type="common">Pacific oyster</name>
    <name type="synonym">Crassostrea gigas</name>
    <dbReference type="NCBI Taxonomy" id="29159"/>
    <lineage>
        <taxon>Eukaryota</taxon>
        <taxon>Metazoa</taxon>
        <taxon>Spiralia</taxon>
        <taxon>Lophotrochozoa</taxon>
        <taxon>Mollusca</taxon>
        <taxon>Bivalvia</taxon>
        <taxon>Autobranchia</taxon>
        <taxon>Pteriomorphia</taxon>
        <taxon>Ostreida</taxon>
        <taxon>Ostreoidea</taxon>
        <taxon>Ostreidae</taxon>
        <taxon>Magallana</taxon>
    </lineage>
</organism>
<proteinExistence type="predicted"/>
<feature type="domain" description="CUB" evidence="5">
    <location>
        <begin position="250"/>
        <end position="382"/>
    </location>
</feature>
<feature type="domain" description="CUB" evidence="5">
    <location>
        <begin position="541"/>
        <end position="659"/>
    </location>
</feature>
<dbReference type="FunFam" id="2.60.120.290:FF:000005">
    <property type="entry name" value="Procollagen C-endopeptidase enhancer 1"/>
    <property type="match status" value="1"/>
</dbReference>
<feature type="domain" description="CUB" evidence="5">
    <location>
        <begin position="107"/>
        <end position="234"/>
    </location>
</feature>
<dbReference type="Pfam" id="PF00431">
    <property type="entry name" value="CUB"/>
    <property type="match status" value="5"/>
</dbReference>
<comment type="caution">
    <text evidence="2">Lacks conserved residue(s) required for the propagation of feature annotation.</text>
</comment>
<dbReference type="InterPro" id="IPR002172">
    <property type="entry name" value="LDrepeatLR_classA_rpt"/>
</dbReference>
<dbReference type="InterPro" id="IPR035914">
    <property type="entry name" value="Sperma_CUB_dom_sf"/>
</dbReference>
<name>A0A8W8JJJ4_MAGGI</name>
<dbReference type="GO" id="GO:0005886">
    <property type="term" value="C:plasma membrane"/>
    <property type="evidence" value="ECO:0007669"/>
    <property type="project" value="TreeGrafter"/>
</dbReference>
<dbReference type="SMART" id="SM00192">
    <property type="entry name" value="LDLa"/>
    <property type="match status" value="1"/>
</dbReference>
<dbReference type="PANTHER" id="PTHR47537:SF6">
    <property type="entry name" value="CUB DOMAIN-CONTAINING PROTEIN"/>
    <property type="match status" value="1"/>
</dbReference>
<dbReference type="PANTHER" id="PTHR47537">
    <property type="entry name" value="CUBILIN"/>
    <property type="match status" value="1"/>
</dbReference>
<feature type="transmembrane region" description="Helical" evidence="4">
    <location>
        <begin position="84"/>
        <end position="103"/>
    </location>
</feature>
<dbReference type="AlphaFoldDB" id="A0A8W8JJJ4"/>
<evidence type="ECO:0000313" key="6">
    <source>
        <dbReference type="EnsemblMetazoa" id="G18967.3:cds"/>
    </source>
</evidence>
<keyword evidence="4" id="KW-0812">Transmembrane</keyword>
<dbReference type="PROSITE" id="PS01180">
    <property type="entry name" value="CUB"/>
    <property type="match status" value="5"/>
</dbReference>
<dbReference type="Gene3D" id="2.60.120.290">
    <property type="entry name" value="Spermadhesin, CUB domain"/>
    <property type="match status" value="5"/>
</dbReference>
<dbReference type="SMART" id="SM00042">
    <property type="entry name" value="CUB"/>
    <property type="match status" value="5"/>
</dbReference>
<evidence type="ECO:0000256" key="2">
    <source>
        <dbReference type="PROSITE-ProRule" id="PRU00059"/>
    </source>
</evidence>
<evidence type="ECO:0000256" key="3">
    <source>
        <dbReference type="SAM" id="MobiDB-lite"/>
    </source>
</evidence>
<dbReference type="InterPro" id="IPR000859">
    <property type="entry name" value="CUB_dom"/>
</dbReference>
<keyword evidence="4" id="KW-1133">Transmembrane helix</keyword>